<evidence type="ECO:0000256" key="5">
    <source>
        <dbReference type="ARBA" id="ARBA00023136"/>
    </source>
</evidence>
<sequence>MRIRFRFKLIPFIATVLVVTLGIQLGNWQQRRAAQKLVMQSQLEQGQHAAPLRLDGAALAAEAVEFRRVQLEGEFVRNWPLYLDNRPYQGRAGFYVLMPFRLTGSGMHVLVMRGWVPRDARQRDRLPALLTPAGPVTLSGLARVGTGHVMELGSAAPLTPGAIVSNVDPLQLAKDSGLTMQPFVVEQHVAAQPAGDDASLVRDWPAPALGVEKNQGYALQWYALSAMAVVFFVVNGFRRGKKAD</sequence>
<evidence type="ECO:0000313" key="7">
    <source>
        <dbReference type="EMBL" id="MYN46917.1"/>
    </source>
</evidence>
<reference evidence="7" key="1">
    <citation type="submission" date="2019-12" db="EMBL/GenBank/DDBJ databases">
        <title>Novel species isolated from a subtropical stream in China.</title>
        <authorList>
            <person name="Lu H."/>
        </authorList>
    </citation>
    <scope>NUCLEOTIDE SEQUENCE [LARGE SCALE GENOMIC DNA]</scope>
    <source>
        <strain evidence="7">FT93W</strain>
    </source>
</reference>
<evidence type="ECO:0000256" key="6">
    <source>
        <dbReference type="RuleBase" id="RU363076"/>
    </source>
</evidence>
<dbReference type="Pfam" id="PF02104">
    <property type="entry name" value="SURF1"/>
    <property type="match status" value="1"/>
</dbReference>
<keyword evidence="6" id="KW-1003">Cell membrane</keyword>
<dbReference type="InterPro" id="IPR045214">
    <property type="entry name" value="Surf1/Surf4"/>
</dbReference>
<protein>
    <recommendedName>
        <fullName evidence="6">SURF1-like protein</fullName>
    </recommendedName>
</protein>
<comment type="caution">
    <text evidence="6">Lacks conserved residue(s) required for the propagation of feature annotation.</text>
</comment>
<gene>
    <name evidence="7" type="ORF">GTP23_17890</name>
</gene>
<keyword evidence="4 6" id="KW-1133">Transmembrane helix</keyword>
<dbReference type="RefSeq" id="WP_161036371.1">
    <property type="nucleotide sequence ID" value="NZ_WWCL01000004.1"/>
</dbReference>
<dbReference type="PANTHER" id="PTHR23427">
    <property type="entry name" value="SURFEIT LOCUS PROTEIN"/>
    <property type="match status" value="1"/>
</dbReference>
<evidence type="ECO:0000256" key="2">
    <source>
        <dbReference type="ARBA" id="ARBA00007165"/>
    </source>
</evidence>
<dbReference type="Proteomes" id="UP000444316">
    <property type="component" value="Unassembled WGS sequence"/>
</dbReference>
<keyword evidence="8" id="KW-1185">Reference proteome</keyword>
<dbReference type="CDD" id="cd06662">
    <property type="entry name" value="SURF1"/>
    <property type="match status" value="1"/>
</dbReference>
<comment type="subcellular location">
    <subcellularLocation>
        <location evidence="6">Cell membrane</location>
        <topology evidence="6">Multi-pass membrane protein</topology>
    </subcellularLocation>
    <subcellularLocation>
        <location evidence="1">Membrane</location>
    </subcellularLocation>
</comment>
<evidence type="ECO:0000313" key="8">
    <source>
        <dbReference type="Proteomes" id="UP000444316"/>
    </source>
</evidence>
<dbReference type="GO" id="GO:0005886">
    <property type="term" value="C:plasma membrane"/>
    <property type="evidence" value="ECO:0007669"/>
    <property type="project" value="UniProtKB-SubCell"/>
</dbReference>
<dbReference type="PANTHER" id="PTHR23427:SF2">
    <property type="entry name" value="SURFEIT LOCUS PROTEIN 1"/>
    <property type="match status" value="1"/>
</dbReference>
<dbReference type="InterPro" id="IPR002994">
    <property type="entry name" value="Surf1/Shy1"/>
</dbReference>
<evidence type="ECO:0000256" key="1">
    <source>
        <dbReference type="ARBA" id="ARBA00004370"/>
    </source>
</evidence>
<keyword evidence="5 6" id="KW-0472">Membrane</keyword>
<keyword evidence="3 6" id="KW-0812">Transmembrane</keyword>
<dbReference type="PROSITE" id="PS50895">
    <property type="entry name" value="SURF1"/>
    <property type="match status" value="1"/>
</dbReference>
<evidence type="ECO:0000256" key="4">
    <source>
        <dbReference type="ARBA" id="ARBA00022989"/>
    </source>
</evidence>
<comment type="similarity">
    <text evidence="2 6">Belongs to the SURF1 family.</text>
</comment>
<feature type="transmembrane region" description="Helical" evidence="6">
    <location>
        <begin position="219"/>
        <end position="237"/>
    </location>
</feature>
<proteinExistence type="inferred from homology"/>
<organism evidence="7 8">
    <name type="scientific">Duganella fentianensis</name>
    <dbReference type="NCBI Taxonomy" id="2692177"/>
    <lineage>
        <taxon>Bacteria</taxon>
        <taxon>Pseudomonadati</taxon>
        <taxon>Pseudomonadota</taxon>
        <taxon>Betaproteobacteria</taxon>
        <taxon>Burkholderiales</taxon>
        <taxon>Oxalobacteraceae</taxon>
        <taxon>Telluria group</taxon>
        <taxon>Duganella</taxon>
    </lineage>
</organism>
<evidence type="ECO:0000256" key="3">
    <source>
        <dbReference type="ARBA" id="ARBA00022692"/>
    </source>
</evidence>
<dbReference type="EMBL" id="WWCL01000004">
    <property type="protein sequence ID" value="MYN46917.1"/>
    <property type="molecule type" value="Genomic_DNA"/>
</dbReference>
<name>A0A845I3P8_9BURK</name>
<accession>A0A845I3P8</accession>
<dbReference type="AlphaFoldDB" id="A0A845I3P8"/>
<comment type="caution">
    <text evidence="7">The sequence shown here is derived from an EMBL/GenBank/DDBJ whole genome shotgun (WGS) entry which is preliminary data.</text>
</comment>